<feature type="compositionally biased region" description="Polar residues" evidence="4">
    <location>
        <begin position="438"/>
        <end position="453"/>
    </location>
</feature>
<dbReference type="PANTHER" id="PTHR23319:SF4">
    <property type="entry name" value="GRAM DOMAIN CONTAINING 1B, ISOFORM E"/>
    <property type="match status" value="1"/>
</dbReference>
<sequence length="459" mass="51248">MKLEKTQSNSFSAREEKGPAVSRLSGSMYESHLSVYATAEHHQVSRDNSTESEEPPPTPKSPPPPLDNAVVAGSGCPQENQHQGKELLYTVVALPIDMVFNLLFVQDHFMTDVYTIKKTYDLVFGAWEEQEDGHRGRQITYTMTLPSANLGPKVSYVTEKQVILANSKPGEAYVVEFESTNNGIPYADAFSIASHYCLRKEDENKTRIGVWANIKYKKTLWGLIKTMIEKNAYSGMEGLLAEVVIQLGTEADRLAAPKGARRRRRTMADKNHGASKHSTTTSHAHKADGAGIGRSAVLVMLTAMVVLVVGNAVLYYRLSRLEQKSNPLDNLPASRYLSVTGSWKVVAQILQRQEDIHQKQLEEWKAKLQQASTTLREVQKSLEMIVSTIPEHEENLKRVLEQQSEEVLQGWLQAEGTLTQHLKHLSLEEAVVQRLQKLNSTDTGEVQNSTPDSSDTEHT</sequence>
<keyword evidence="2 5" id="KW-0472">Membrane</keyword>
<dbReference type="InterPro" id="IPR051482">
    <property type="entry name" value="Cholesterol_transport"/>
</dbReference>
<keyword evidence="5" id="KW-1133">Transmembrane helix</keyword>
<protein>
    <recommendedName>
        <fullName evidence="6">VASt domain-containing protein</fullName>
    </recommendedName>
</protein>
<organism evidence="7 8">
    <name type="scientific">Scylla paramamosain</name>
    <name type="common">Mud crab</name>
    <dbReference type="NCBI Taxonomy" id="85552"/>
    <lineage>
        <taxon>Eukaryota</taxon>
        <taxon>Metazoa</taxon>
        <taxon>Ecdysozoa</taxon>
        <taxon>Arthropoda</taxon>
        <taxon>Crustacea</taxon>
        <taxon>Multicrustacea</taxon>
        <taxon>Malacostraca</taxon>
        <taxon>Eumalacostraca</taxon>
        <taxon>Eucarida</taxon>
        <taxon>Decapoda</taxon>
        <taxon>Pleocyemata</taxon>
        <taxon>Brachyura</taxon>
        <taxon>Eubrachyura</taxon>
        <taxon>Portunoidea</taxon>
        <taxon>Portunidae</taxon>
        <taxon>Portuninae</taxon>
        <taxon>Scylla</taxon>
    </lineage>
</organism>
<keyword evidence="8" id="KW-1185">Reference proteome</keyword>
<evidence type="ECO:0000256" key="3">
    <source>
        <dbReference type="SAM" id="Coils"/>
    </source>
</evidence>
<feature type="coiled-coil region" evidence="3">
    <location>
        <begin position="347"/>
        <end position="381"/>
    </location>
</feature>
<dbReference type="AlphaFoldDB" id="A0AAW0UCN0"/>
<dbReference type="GO" id="GO:0120015">
    <property type="term" value="F:sterol transfer activity"/>
    <property type="evidence" value="ECO:0007669"/>
    <property type="project" value="TreeGrafter"/>
</dbReference>
<feature type="domain" description="VASt" evidence="6">
    <location>
        <begin position="83"/>
        <end position="248"/>
    </location>
</feature>
<proteinExistence type="predicted"/>
<name>A0AAW0UCN0_SCYPA</name>
<comment type="subcellular location">
    <subcellularLocation>
        <location evidence="1">Membrane</location>
    </subcellularLocation>
</comment>
<evidence type="ECO:0000256" key="5">
    <source>
        <dbReference type="SAM" id="Phobius"/>
    </source>
</evidence>
<dbReference type="GO" id="GO:0032934">
    <property type="term" value="F:sterol binding"/>
    <property type="evidence" value="ECO:0007669"/>
    <property type="project" value="TreeGrafter"/>
</dbReference>
<evidence type="ECO:0000256" key="4">
    <source>
        <dbReference type="SAM" id="MobiDB-lite"/>
    </source>
</evidence>
<evidence type="ECO:0000313" key="7">
    <source>
        <dbReference type="EMBL" id="KAK8397889.1"/>
    </source>
</evidence>
<feature type="region of interest" description="Disordered" evidence="4">
    <location>
        <begin position="1"/>
        <end position="79"/>
    </location>
</feature>
<feature type="compositionally biased region" description="Basic and acidic residues" evidence="4">
    <location>
        <begin position="39"/>
        <end position="49"/>
    </location>
</feature>
<dbReference type="GO" id="GO:0005789">
    <property type="term" value="C:endoplasmic reticulum membrane"/>
    <property type="evidence" value="ECO:0007669"/>
    <property type="project" value="TreeGrafter"/>
</dbReference>
<keyword evidence="3" id="KW-0175">Coiled coil</keyword>
<dbReference type="InterPro" id="IPR031968">
    <property type="entry name" value="VASt"/>
</dbReference>
<dbReference type="GO" id="GO:0140268">
    <property type="term" value="C:endoplasmic reticulum-plasma membrane contact site"/>
    <property type="evidence" value="ECO:0007669"/>
    <property type="project" value="TreeGrafter"/>
</dbReference>
<evidence type="ECO:0000256" key="1">
    <source>
        <dbReference type="ARBA" id="ARBA00004370"/>
    </source>
</evidence>
<accession>A0AAW0UCN0</accession>
<dbReference type="Proteomes" id="UP001487740">
    <property type="component" value="Unassembled WGS sequence"/>
</dbReference>
<feature type="transmembrane region" description="Helical" evidence="5">
    <location>
        <begin position="296"/>
        <end position="316"/>
    </location>
</feature>
<feature type="region of interest" description="Disordered" evidence="4">
    <location>
        <begin position="438"/>
        <end position="459"/>
    </location>
</feature>
<reference evidence="7 8" key="1">
    <citation type="submission" date="2023-03" db="EMBL/GenBank/DDBJ databases">
        <title>High-quality genome of Scylla paramamosain provides insights in environmental adaptation.</title>
        <authorList>
            <person name="Zhang L."/>
        </authorList>
    </citation>
    <scope>NUCLEOTIDE SEQUENCE [LARGE SCALE GENOMIC DNA]</scope>
    <source>
        <strain evidence="7">LZ_2023a</strain>
        <tissue evidence="7">Muscle</tissue>
    </source>
</reference>
<dbReference type="GO" id="GO:0005886">
    <property type="term" value="C:plasma membrane"/>
    <property type="evidence" value="ECO:0007669"/>
    <property type="project" value="TreeGrafter"/>
</dbReference>
<dbReference type="GO" id="GO:0032366">
    <property type="term" value="P:intracellular sterol transport"/>
    <property type="evidence" value="ECO:0007669"/>
    <property type="project" value="TreeGrafter"/>
</dbReference>
<feature type="compositionally biased region" description="Polar residues" evidence="4">
    <location>
        <begin position="1"/>
        <end position="12"/>
    </location>
</feature>
<keyword evidence="5" id="KW-0812">Transmembrane</keyword>
<dbReference type="PANTHER" id="PTHR23319">
    <property type="entry name" value="GRAM DOMAIN CONTAINING 1B, ISOFORM E"/>
    <property type="match status" value="1"/>
</dbReference>
<feature type="region of interest" description="Disordered" evidence="4">
    <location>
        <begin position="255"/>
        <end position="287"/>
    </location>
</feature>
<dbReference type="Pfam" id="PF16016">
    <property type="entry name" value="VASt"/>
    <property type="match status" value="1"/>
</dbReference>
<dbReference type="PROSITE" id="PS51778">
    <property type="entry name" value="VAST"/>
    <property type="match status" value="1"/>
</dbReference>
<evidence type="ECO:0000313" key="8">
    <source>
        <dbReference type="Proteomes" id="UP001487740"/>
    </source>
</evidence>
<evidence type="ECO:0000256" key="2">
    <source>
        <dbReference type="ARBA" id="ARBA00023136"/>
    </source>
</evidence>
<evidence type="ECO:0000259" key="6">
    <source>
        <dbReference type="PROSITE" id="PS51778"/>
    </source>
</evidence>
<dbReference type="EMBL" id="JARAKH010000013">
    <property type="protein sequence ID" value="KAK8397889.1"/>
    <property type="molecule type" value="Genomic_DNA"/>
</dbReference>
<gene>
    <name evidence="7" type="ORF">O3P69_004590</name>
</gene>
<feature type="compositionally biased region" description="Pro residues" evidence="4">
    <location>
        <begin position="55"/>
        <end position="66"/>
    </location>
</feature>
<comment type="caution">
    <text evidence="7">The sequence shown here is derived from an EMBL/GenBank/DDBJ whole genome shotgun (WGS) entry which is preliminary data.</text>
</comment>